<keyword evidence="4" id="KW-1185">Reference proteome</keyword>
<dbReference type="InterPro" id="IPR027267">
    <property type="entry name" value="AH/BAR_dom_sf"/>
</dbReference>
<dbReference type="eggNOG" id="KOG3876">
    <property type="taxonomic scope" value="Eukaryota"/>
</dbReference>
<dbReference type="PANTHER" id="PTHR12141">
    <property type="entry name" value="ARFAPTIN-RELATED"/>
    <property type="match status" value="1"/>
</dbReference>
<dbReference type="Pfam" id="PF06456">
    <property type="entry name" value="Arfaptin"/>
    <property type="match status" value="1"/>
</dbReference>
<dbReference type="FunCoup" id="A9V3L9">
    <property type="interactions" value="1099"/>
</dbReference>
<dbReference type="GO" id="GO:0019904">
    <property type="term" value="F:protein domain specific binding"/>
    <property type="evidence" value="ECO:0007669"/>
    <property type="project" value="InterPro"/>
</dbReference>
<dbReference type="KEGG" id="mbr:MONBRDRAFT_33086"/>
<protein>
    <recommendedName>
        <fullName evidence="2">AH domain-containing protein</fullName>
    </recommendedName>
</protein>
<accession>A9V3L9</accession>
<dbReference type="InterPro" id="IPR030798">
    <property type="entry name" value="Arfaptin_fam"/>
</dbReference>
<evidence type="ECO:0000313" key="3">
    <source>
        <dbReference type="EMBL" id="EDQ87724.1"/>
    </source>
</evidence>
<feature type="compositionally biased region" description="Low complexity" evidence="1">
    <location>
        <begin position="63"/>
        <end position="73"/>
    </location>
</feature>
<feature type="region of interest" description="Disordered" evidence="1">
    <location>
        <begin position="322"/>
        <end position="342"/>
    </location>
</feature>
<dbReference type="SMART" id="SM01015">
    <property type="entry name" value="Arfaptin"/>
    <property type="match status" value="1"/>
</dbReference>
<sequence>MSDQEDQKPAAASQPEQEEEEIDLSDEPTTAPAPAARTSGVVGRDYERGTDNGAATATKGQDGEAASGEAGAETNVTAGQRISNWWQEKAKPGLAQFGTVSRQKMTMMKQKVNELRGVSTKTVDLDLQPRFEKLHLLQSQYRTITETCKALSRQLQSAANSHEGLAACFGKLAEFESPDLRVQFGAHANFMSVYSANLLGLNNALTYFQSQVDQVTTELYAVIKQVRIYENIRLEYDGYRVDYEHKKEAGRTVETAEAKFLDAYKRFQESRKQTVDALDAFDIDKASKIKQQLNGLLHAYMLLQSGNKSALNECTQSIQTGAATGTSSAATQAAAPAAEGSD</sequence>
<feature type="compositionally biased region" description="Acidic residues" evidence="1">
    <location>
        <begin position="16"/>
        <end position="26"/>
    </location>
</feature>
<feature type="domain" description="AH" evidence="2">
    <location>
        <begin position="122"/>
        <end position="290"/>
    </location>
</feature>
<dbReference type="AlphaFoldDB" id="A9V3L9"/>
<evidence type="ECO:0000313" key="4">
    <source>
        <dbReference type="Proteomes" id="UP000001357"/>
    </source>
</evidence>
<dbReference type="STRING" id="81824.A9V3L9"/>
<reference evidence="3 4" key="1">
    <citation type="journal article" date="2008" name="Nature">
        <title>The genome of the choanoflagellate Monosiga brevicollis and the origin of metazoans.</title>
        <authorList>
            <consortium name="JGI Sequencing"/>
            <person name="King N."/>
            <person name="Westbrook M.J."/>
            <person name="Young S.L."/>
            <person name="Kuo A."/>
            <person name="Abedin M."/>
            <person name="Chapman J."/>
            <person name="Fairclough S."/>
            <person name="Hellsten U."/>
            <person name="Isogai Y."/>
            <person name="Letunic I."/>
            <person name="Marr M."/>
            <person name="Pincus D."/>
            <person name="Putnam N."/>
            <person name="Rokas A."/>
            <person name="Wright K.J."/>
            <person name="Zuzow R."/>
            <person name="Dirks W."/>
            <person name="Good M."/>
            <person name="Goodstein D."/>
            <person name="Lemons D."/>
            <person name="Li W."/>
            <person name="Lyons J.B."/>
            <person name="Morris A."/>
            <person name="Nichols S."/>
            <person name="Richter D.J."/>
            <person name="Salamov A."/>
            <person name="Bork P."/>
            <person name="Lim W.A."/>
            <person name="Manning G."/>
            <person name="Miller W.T."/>
            <person name="McGinnis W."/>
            <person name="Shapiro H."/>
            <person name="Tjian R."/>
            <person name="Grigoriev I.V."/>
            <person name="Rokhsar D."/>
        </authorList>
    </citation>
    <scope>NUCLEOTIDE SEQUENCE [LARGE SCALE GENOMIC DNA]</scope>
    <source>
        <strain evidence="4">MX1 / ATCC 50154</strain>
    </source>
</reference>
<dbReference type="RefSeq" id="XP_001747257.1">
    <property type="nucleotide sequence ID" value="XM_001747205.1"/>
</dbReference>
<evidence type="ECO:0000256" key="1">
    <source>
        <dbReference type="SAM" id="MobiDB-lite"/>
    </source>
</evidence>
<dbReference type="Gene3D" id="1.20.1270.60">
    <property type="entry name" value="Arfaptin homology (AH) domain/BAR domain"/>
    <property type="match status" value="1"/>
</dbReference>
<dbReference type="InParanoid" id="A9V3L9"/>
<evidence type="ECO:0000259" key="2">
    <source>
        <dbReference type="PROSITE" id="PS50870"/>
    </source>
</evidence>
<gene>
    <name evidence="3" type="ORF">MONBRDRAFT_33086</name>
</gene>
<organism evidence="3 4">
    <name type="scientific">Monosiga brevicollis</name>
    <name type="common">Choanoflagellate</name>
    <dbReference type="NCBI Taxonomy" id="81824"/>
    <lineage>
        <taxon>Eukaryota</taxon>
        <taxon>Choanoflagellata</taxon>
        <taxon>Craspedida</taxon>
        <taxon>Salpingoecidae</taxon>
        <taxon>Monosiga</taxon>
    </lineage>
</organism>
<dbReference type="EMBL" id="CH991557">
    <property type="protein sequence ID" value="EDQ87724.1"/>
    <property type="molecule type" value="Genomic_DNA"/>
</dbReference>
<dbReference type="PANTHER" id="PTHR12141:SF5">
    <property type="entry name" value="ARFAPTIN"/>
    <property type="match status" value="1"/>
</dbReference>
<dbReference type="FunFam" id="1.20.1270.60:FF:000085">
    <property type="entry name" value="Predicted protein"/>
    <property type="match status" value="1"/>
</dbReference>
<dbReference type="GO" id="GO:0032588">
    <property type="term" value="C:trans-Golgi network membrane"/>
    <property type="evidence" value="ECO:0000318"/>
    <property type="project" value="GO_Central"/>
</dbReference>
<dbReference type="InterPro" id="IPR010504">
    <property type="entry name" value="AH_dom"/>
</dbReference>
<dbReference type="OMA" id="NARINYD"/>
<proteinExistence type="predicted"/>
<dbReference type="GeneID" id="5892617"/>
<dbReference type="GO" id="GO:0005543">
    <property type="term" value="F:phospholipid binding"/>
    <property type="evidence" value="ECO:0000318"/>
    <property type="project" value="GO_Central"/>
</dbReference>
<dbReference type="SUPFAM" id="SSF103657">
    <property type="entry name" value="BAR/IMD domain-like"/>
    <property type="match status" value="1"/>
</dbReference>
<feature type="compositionally biased region" description="Low complexity" evidence="1">
    <location>
        <begin position="27"/>
        <end position="38"/>
    </location>
</feature>
<dbReference type="Proteomes" id="UP000001357">
    <property type="component" value="Unassembled WGS sequence"/>
</dbReference>
<dbReference type="PROSITE" id="PS50870">
    <property type="entry name" value="AH"/>
    <property type="match status" value="1"/>
</dbReference>
<name>A9V3L9_MONBE</name>
<feature type="region of interest" description="Disordered" evidence="1">
    <location>
        <begin position="1"/>
        <end position="74"/>
    </location>
</feature>